<reference evidence="3" key="1">
    <citation type="submission" date="2017-09" db="EMBL/GenBank/DDBJ databases">
        <title>Depth-based differentiation of microbial function through sediment-hosted aquifers and enrichment of novel symbionts in the deep terrestrial subsurface.</title>
        <authorList>
            <person name="Probst A.J."/>
            <person name="Ladd B."/>
            <person name="Jarett J.K."/>
            <person name="Geller-Mcgrath D.E."/>
            <person name="Sieber C.M.K."/>
            <person name="Emerson J.B."/>
            <person name="Anantharaman K."/>
            <person name="Thomas B.C."/>
            <person name="Malmstrom R."/>
            <person name="Stieglmeier M."/>
            <person name="Klingl A."/>
            <person name="Woyke T."/>
            <person name="Ryan C.M."/>
            <person name="Banfield J.F."/>
        </authorList>
    </citation>
    <scope>NUCLEOTIDE SEQUENCE [LARGE SCALE GENOMIC DNA]</scope>
</reference>
<keyword evidence="2" id="KW-0255">Endonuclease</keyword>
<dbReference type="EMBL" id="PFGU01000042">
    <property type="protein sequence ID" value="PIW73407.1"/>
    <property type="molecule type" value="Genomic_DNA"/>
</dbReference>
<sequence length="43" mass="5348">MEDYYFYILKGINNQYYKGITYNINKRLRQHELGQNKTTKKMK</sequence>
<organism evidence="2 3">
    <name type="scientific">Candidatus Roizmanbacteria bacterium CG_4_8_14_3_um_filter_34_9</name>
    <dbReference type="NCBI Taxonomy" id="1974832"/>
    <lineage>
        <taxon>Bacteria</taxon>
        <taxon>Candidatus Roizmaniibacteriota</taxon>
    </lineage>
</organism>
<dbReference type="InterPro" id="IPR035901">
    <property type="entry name" value="GIY-YIG_endonuc_sf"/>
</dbReference>
<feature type="non-terminal residue" evidence="2">
    <location>
        <position position="43"/>
    </location>
</feature>
<gene>
    <name evidence="2" type="ORF">CO005_01640</name>
</gene>
<feature type="domain" description="GIY-YIG" evidence="1">
    <location>
        <begin position="2"/>
        <end position="43"/>
    </location>
</feature>
<dbReference type="Proteomes" id="UP000230822">
    <property type="component" value="Unassembled WGS sequence"/>
</dbReference>
<dbReference type="Gene3D" id="3.40.1440.10">
    <property type="entry name" value="GIY-YIG endonuclease"/>
    <property type="match status" value="1"/>
</dbReference>
<protein>
    <submittedName>
        <fullName evidence="2">Endonuclease</fullName>
    </submittedName>
</protein>
<dbReference type="InterPro" id="IPR000305">
    <property type="entry name" value="GIY-YIG_endonuc"/>
</dbReference>
<keyword evidence="2" id="KW-0540">Nuclease</keyword>
<comment type="caution">
    <text evidence="2">The sequence shown here is derived from an EMBL/GenBank/DDBJ whole genome shotgun (WGS) entry which is preliminary data.</text>
</comment>
<proteinExistence type="predicted"/>
<dbReference type="AlphaFoldDB" id="A0A2M7ICL1"/>
<evidence type="ECO:0000259" key="1">
    <source>
        <dbReference type="PROSITE" id="PS50164"/>
    </source>
</evidence>
<accession>A0A2M7ICL1</accession>
<dbReference type="GO" id="GO:0004519">
    <property type="term" value="F:endonuclease activity"/>
    <property type="evidence" value="ECO:0007669"/>
    <property type="project" value="UniProtKB-KW"/>
</dbReference>
<name>A0A2M7ICL1_9BACT</name>
<dbReference type="SUPFAM" id="SSF82771">
    <property type="entry name" value="GIY-YIG endonuclease"/>
    <property type="match status" value="1"/>
</dbReference>
<evidence type="ECO:0000313" key="2">
    <source>
        <dbReference type="EMBL" id="PIW73407.1"/>
    </source>
</evidence>
<evidence type="ECO:0000313" key="3">
    <source>
        <dbReference type="Proteomes" id="UP000230822"/>
    </source>
</evidence>
<dbReference type="Pfam" id="PF01541">
    <property type="entry name" value="GIY-YIG"/>
    <property type="match status" value="1"/>
</dbReference>
<dbReference type="PROSITE" id="PS50164">
    <property type="entry name" value="GIY_YIG"/>
    <property type="match status" value="1"/>
</dbReference>
<keyword evidence="2" id="KW-0378">Hydrolase</keyword>